<dbReference type="AlphaFoldDB" id="A0AB73TX66"/>
<dbReference type="GO" id="GO:0003677">
    <property type="term" value="F:DNA binding"/>
    <property type="evidence" value="ECO:0007669"/>
    <property type="project" value="UniProtKB-UniRule"/>
</dbReference>
<sequence>MLSQHSADAVRMEDVAEVAGISPASVYIHFGTKDALVSIELTAAYSREGSPFEQVRQAGLAYMGDS</sequence>
<protein>
    <submittedName>
        <fullName evidence="4">Helix-turn-helix transcriptional regulator</fullName>
    </submittedName>
</protein>
<evidence type="ECO:0000256" key="1">
    <source>
        <dbReference type="ARBA" id="ARBA00023125"/>
    </source>
</evidence>
<evidence type="ECO:0000313" key="5">
    <source>
        <dbReference type="Proteomes" id="UP000317728"/>
    </source>
</evidence>
<dbReference type="SUPFAM" id="SSF46689">
    <property type="entry name" value="Homeodomain-like"/>
    <property type="match status" value="1"/>
</dbReference>
<dbReference type="Pfam" id="PF00440">
    <property type="entry name" value="TetR_N"/>
    <property type="match status" value="1"/>
</dbReference>
<evidence type="ECO:0000256" key="2">
    <source>
        <dbReference type="PROSITE-ProRule" id="PRU00335"/>
    </source>
</evidence>
<accession>A0AB73TX66</accession>
<dbReference type="PROSITE" id="PS50977">
    <property type="entry name" value="HTH_TETR_2"/>
    <property type="match status" value="1"/>
</dbReference>
<evidence type="ECO:0000259" key="3">
    <source>
        <dbReference type="PROSITE" id="PS50977"/>
    </source>
</evidence>
<feature type="DNA-binding region" description="H-T-H motif" evidence="2">
    <location>
        <begin position="11"/>
        <end position="30"/>
    </location>
</feature>
<organism evidence="4 5">
    <name type="scientific">Mycobacteroides chelonae</name>
    <name type="common">Mycobacterium chelonae</name>
    <dbReference type="NCBI Taxonomy" id="1774"/>
    <lineage>
        <taxon>Bacteria</taxon>
        <taxon>Bacillati</taxon>
        <taxon>Actinomycetota</taxon>
        <taxon>Actinomycetes</taxon>
        <taxon>Mycobacteriales</taxon>
        <taxon>Mycobacteriaceae</taxon>
        <taxon>Mycobacteroides</taxon>
    </lineage>
</organism>
<dbReference type="RefSeq" id="WP_109550003.1">
    <property type="nucleotide sequence ID" value="NZ_CP041150.1"/>
</dbReference>
<evidence type="ECO:0000313" key="4">
    <source>
        <dbReference type="EMBL" id="QDF69192.1"/>
    </source>
</evidence>
<dbReference type="Gene3D" id="1.10.357.10">
    <property type="entry name" value="Tetracycline Repressor, domain 2"/>
    <property type="match status" value="1"/>
</dbReference>
<keyword evidence="1 2" id="KW-0238">DNA-binding</keyword>
<reference evidence="4 5" key="1">
    <citation type="submission" date="2019-06" db="EMBL/GenBank/DDBJ databases">
        <title>Whole geneome sequnce of Mycobacteroides chelonae M77 isolated from bovine milk from Meghalaya, India.</title>
        <authorList>
            <person name="Vise E."/>
            <person name="Das S."/>
            <person name="Garg A."/>
            <person name="Ghatak S."/>
            <person name="Shakuntala I."/>
            <person name="Milton A.A.P."/>
            <person name="Karam A."/>
            <person name="Sanjukta R."/>
            <person name="Puro K."/>
            <person name="Sen A."/>
        </authorList>
    </citation>
    <scope>NUCLEOTIDE SEQUENCE [LARGE SCALE GENOMIC DNA]</scope>
    <source>
        <strain evidence="4 5">M77</strain>
    </source>
</reference>
<dbReference type="InterPro" id="IPR001647">
    <property type="entry name" value="HTH_TetR"/>
</dbReference>
<dbReference type="Proteomes" id="UP000317728">
    <property type="component" value="Chromosome"/>
</dbReference>
<gene>
    <name evidence="4" type="ORF">FJK96_02730</name>
</gene>
<dbReference type="InterPro" id="IPR009057">
    <property type="entry name" value="Homeodomain-like_sf"/>
</dbReference>
<dbReference type="EMBL" id="CP041150">
    <property type="protein sequence ID" value="QDF69192.1"/>
    <property type="molecule type" value="Genomic_DNA"/>
</dbReference>
<feature type="domain" description="HTH tetR-type" evidence="3">
    <location>
        <begin position="1"/>
        <end position="48"/>
    </location>
</feature>
<proteinExistence type="predicted"/>
<name>A0AB73TX66_MYCCH</name>